<reference evidence="2 3" key="1">
    <citation type="submission" date="2016-10" db="EMBL/GenBank/DDBJ databases">
        <authorList>
            <person name="de Groot N.N."/>
        </authorList>
    </citation>
    <scope>NUCLEOTIDE SEQUENCE [LARGE SCALE GENOMIC DNA]</scope>
    <source>
        <strain evidence="2">MBHS1</strain>
    </source>
</reference>
<feature type="signal peptide" evidence="1">
    <location>
        <begin position="1"/>
        <end position="25"/>
    </location>
</feature>
<organism evidence="2 3">
    <name type="scientific">Candidatus Venteria ishoeyi</name>
    <dbReference type="NCBI Taxonomy" id="1899563"/>
    <lineage>
        <taxon>Bacteria</taxon>
        <taxon>Pseudomonadati</taxon>
        <taxon>Pseudomonadota</taxon>
        <taxon>Gammaproteobacteria</taxon>
        <taxon>Thiotrichales</taxon>
        <taxon>Thiotrichaceae</taxon>
        <taxon>Venteria</taxon>
    </lineage>
</organism>
<proteinExistence type="predicted"/>
<evidence type="ECO:0000313" key="3">
    <source>
        <dbReference type="Proteomes" id="UP000236724"/>
    </source>
</evidence>
<evidence type="ECO:0008006" key="4">
    <source>
        <dbReference type="Google" id="ProtNLM"/>
    </source>
</evidence>
<evidence type="ECO:0000313" key="2">
    <source>
        <dbReference type="EMBL" id="SEH09009.1"/>
    </source>
</evidence>
<keyword evidence="1" id="KW-0732">Signal</keyword>
<sequence>MISTKISNSLLLLVCLVFYPSFATALNQAEIVQGLEALGDFEAAYPLAVDVAQQQNDYRTWRELADKYREYDQNSQAYLAAWQAAQHLNLEQAYRDFLKLRSQSPLNAQAIHAVYQLTRELDTIQAYLRFMNDFSNTPEAVQALLRVHEIAFQRAKKKHDPEVYDAFVQTFTGAKQIPQVIELAYTSEQASLKAEINGDWYNLLNKFYVDENRERVARRVFNQARDAEKNNKLLAAERKYRLLDEWEAFKDTKAYTEHLDRQERLDYRQRQAKRAKQRAQQIETLRKAVVETVKNQHAALRQEVRLQGKRMEEALLMHNKMLKQQFSALGQQLDATNQRMDRKIGQVYDDMGNALNQVRHQVNAQVGAISNAISAQTAAMQQAAAHANYQQQQLFDKAKEEQRWQSQKNRRCAAELARKGKYGFWSSCP</sequence>
<dbReference type="EMBL" id="FMSV02000557">
    <property type="protein sequence ID" value="SEH09009.1"/>
    <property type="molecule type" value="Genomic_DNA"/>
</dbReference>
<feature type="chain" id="PRO_5015003309" description="Chromosome partition protein Smc" evidence="1">
    <location>
        <begin position="26"/>
        <end position="429"/>
    </location>
</feature>
<dbReference type="Proteomes" id="UP000236724">
    <property type="component" value="Unassembled WGS sequence"/>
</dbReference>
<name>A0A1H6FI06_9GAMM</name>
<dbReference type="AlphaFoldDB" id="A0A1H6FI06"/>
<protein>
    <recommendedName>
        <fullName evidence="4">Chromosome partition protein Smc</fullName>
    </recommendedName>
</protein>
<keyword evidence="3" id="KW-1185">Reference proteome</keyword>
<gene>
    <name evidence="2" type="ORF">MBHS_04902</name>
</gene>
<accession>A0A1H6FI06</accession>
<evidence type="ECO:0000256" key="1">
    <source>
        <dbReference type="SAM" id="SignalP"/>
    </source>
</evidence>